<evidence type="ECO:0000313" key="2">
    <source>
        <dbReference type="EMBL" id="CAI8587408.1"/>
    </source>
</evidence>
<dbReference type="SUPFAM" id="SSF81383">
    <property type="entry name" value="F-box domain"/>
    <property type="match status" value="1"/>
</dbReference>
<evidence type="ECO:0000259" key="1">
    <source>
        <dbReference type="PROSITE" id="PS50181"/>
    </source>
</evidence>
<dbReference type="InterPro" id="IPR001810">
    <property type="entry name" value="F-box_dom"/>
</dbReference>
<gene>
    <name evidence="2" type="ORF">VFH_I298160</name>
</gene>
<dbReference type="SMART" id="SM00256">
    <property type="entry name" value="FBOX"/>
    <property type="match status" value="1"/>
</dbReference>
<dbReference type="InterPro" id="IPR013187">
    <property type="entry name" value="F-box-assoc_dom_typ3"/>
</dbReference>
<dbReference type="PANTHER" id="PTHR31672:SF13">
    <property type="entry name" value="F-BOX PROTEIN CPR30-LIKE"/>
    <property type="match status" value="1"/>
</dbReference>
<dbReference type="Gene3D" id="1.20.1280.50">
    <property type="match status" value="1"/>
</dbReference>
<organism evidence="2 3">
    <name type="scientific">Vicia faba</name>
    <name type="common">Broad bean</name>
    <name type="synonym">Faba vulgaris</name>
    <dbReference type="NCBI Taxonomy" id="3906"/>
    <lineage>
        <taxon>Eukaryota</taxon>
        <taxon>Viridiplantae</taxon>
        <taxon>Streptophyta</taxon>
        <taxon>Embryophyta</taxon>
        <taxon>Tracheophyta</taxon>
        <taxon>Spermatophyta</taxon>
        <taxon>Magnoliopsida</taxon>
        <taxon>eudicotyledons</taxon>
        <taxon>Gunneridae</taxon>
        <taxon>Pentapetalae</taxon>
        <taxon>rosids</taxon>
        <taxon>fabids</taxon>
        <taxon>Fabales</taxon>
        <taxon>Fabaceae</taxon>
        <taxon>Papilionoideae</taxon>
        <taxon>50 kb inversion clade</taxon>
        <taxon>NPAAA clade</taxon>
        <taxon>Hologalegina</taxon>
        <taxon>IRL clade</taxon>
        <taxon>Fabeae</taxon>
        <taxon>Vicia</taxon>
    </lineage>
</organism>
<evidence type="ECO:0000313" key="3">
    <source>
        <dbReference type="Proteomes" id="UP001157006"/>
    </source>
</evidence>
<dbReference type="PANTHER" id="PTHR31672">
    <property type="entry name" value="BNACNNG10540D PROTEIN"/>
    <property type="match status" value="1"/>
</dbReference>
<dbReference type="InterPro" id="IPR050796">
    <property type="entry name" value="SCF_F-box_component"/>
</dbReference>
<feature type="domain" description="F-box" evidence="1">
    <location>
        <begin position="17"/>
        <end position="67"/>
    </location>
</feature>
<dbReference type="Proteomes" id="UP001157006">
    <property type="component" value="Chromosome 1L"/>
</dbReference>
<dbReference type="NCBIfam" id="TIGR01640">
    <property type="entry name" value="F_box_assoc_1"/>
    <property type="match status" value="1"/>
</dbReference>
<dbReference type="InterPro" id="IPR036047">
    <property type="entry name" value="F-box-like_dom_sf"/>
</dbReference>
<dbReference type="Pfam" id="PF00646">
    <property type="entry name" value="F-box"/>
    <property type="match status" value="1"/>
</dbReference>
<dbReference type="AlphaFoldDB" id="A0AAV0YQC3"/>
<protein>
    <recommendedName>
        <fullName evidence="1">F-box domain-containing protein</fullName>
    </recommendedName>
</protein>
<dbReference type="InterPro" id="IPR017451">
    <property type="entry name" value="F-box-assoc_interact_dom"/>
</dbReference>
<accession>A0AAV0YQC3</accession>
<proteinExistence type="predicted"/>
<sequence>MEEENTQCSRKLNGGGLLHRQSLPDDLIIEILLRLPVRSLLLLKCVCKSWKTLISDLQFAKQHLQSLTMDPSIANRRFFFGRGDGKIVSVPVKPLLENPSEPIEAVEFNMEHSLRVLGSCNGLVCLLEIYEGYVRLWNPSTKFESNKSPSLNLLFDQWTIAYYGFGYDHVNDKYKLLLDVRVVSNIGYQNVRLYTFGENSWTSIQNFPCHPARFTGKLVNGTLNWVIVRRVGDYIQTRILSFDLVKETYTEILLPQNQKHDPCMNQRPNIGVLNNCLCVSFNIGTHLVLWLMKEYGVAESWTRLKMIPAEHLQKHGEQGSYRVIEPLFIFENSIVLLRTISEFFLYDLNNGTMHILLISNPVNMNQFLYLESLVSLQL</sequence>
<keyword evidence="3" id="KW-1185">Reference proteome</keyword>
<dbReference type="CDD" id="cd22157">
    <property type="entry name" value="F-box_AtFBW1-like"/>
    <property type="match status" value="1"/>
</dbReference>
<dbReference type="EMBL" id="OX451736">
    <property type="protein sequence ID" value="CAI8587408.1"/>
    <property type="molecule type" value="Genomic_DNA"/>
</dbReference>
<dbReference type="PROSITE" id="PS50181">
    <property type="entry name" value="FBOX"/>
    <property type="match status" value="1"/>
</dbReference>
<reference evidence="2 3" key="1">
    <citation type="submission" date="2023-01" db="EMBL/GenBank/DDBJ databases">
        <authorList>
            <person name="Kreplak J."/>
        </authorList>
    </citation>
    <scope>NUCLEOTIDE SEQUENCE [LARGE SCALE GENOMIC DNA]</scope>
</reference>
<name>A0AAV0YQC3_VICFA</name>
<dbReference type="Pfam" id="PF08268">
    <property type="entry name" value="FBA_3"/>
    <property type="match status" value="1"/>
</dbReference>